<sequence length="92" mass="10131">MFGSEICHLQKFSDDSAIVGLITDDDDREYRADPGLCGLMPVEQINAGKTKELAVDFHRHTLCSPSPVNIQGKDIERGQISGFSPERQIGLD</sequence>
<protein>
    <submittedName>
        <fullName evidence="1">Uncharacterized protein</fullName>
    </submittedName>
</protein>
<dbReference type="Proteomes" id="UP000503349">
    <property type="component" value="Chromosome 11"/>
</dbReference>
<dbReference type="AlphaFoldDB" id="A0A6G1PZD2"/>
<gene>
    <name evidence="1" type="ORF">EXN66_Car011034</name>
</gene>
<keyword evidence="2" id="KW-1185">Reference proteome</keyword>
<reference evidence="2" key="2">
    <citation type="submission" date="2019-02" db="EMBL/GenBank/DDBJ databases">
        <title>Opniocepnalus argus Var Kimnra genome.</title>
        <authorList>
            <person name="Zhou C."/>
            <person name="Xiao S."/>
        </authorList>
    </citation>
    <scope>NUCLEOTIDE SEQUENCE [LARGE SCALE GENOMIC DNA]</scope>
</reference>
<name>A0A6G1PZD2_CHAAH</name>
<evidence type="ECO:0000313" key="1">
    <source>
        <dbReference type="EMBL" id="KAF3695358.1"/>
    </source>
</evidence>
<evidence type="ECO:0000313" key="2">
    <source>
        <dbReference type="Proteomes" id="UP000503349"/>
    </source>
</evidence>
<proteinExistence type="predicted"/>
<reference evidence="1 2" key="1">
    <citation type="submission" date="2019-02" db="EMBL/GenBank/DDBJ databases">
        <title>Opniocepnalus argus genome.</title>
        <authorList>
            <person name="Zhou C."/>
            <person name="Xiao S."/>
        </authorList>
    </citation>
    <scope>NUCLEOTIDE SEQUENCE [LARGE SCALE GENOMIC DNA]</scope>
    <source>
        <strain evidence="1">OARG1902GOOAL</strain>
        <tissue evidence="1">Muscle</tissue>
    </source>
</reference>
<accession>A0A6G1PZD2</accession>
<organism evidence="1 2">
    <name type="scientific">Channa argus</name>
    <name type="common">Northern snakehead</name>
    <name type="synonym">Ophicephalus argus</name>
    <dbReference type="NCBI Taxonomy" id="215402"/>
    <lineage>
        <taxon>Eukaryota</taxon>
        <taxon>Metazoa</taxon>
        <taxon>Chordata</taxon>
        <taxon>Craniata</taxon>
        <taxon>Vertebrata</taxon>
        <taxon>Euteleostomi</taxon>
        <taxon>Actinopterygii</taxon>
        <taxon>Neopterygii</taxon>
        <taxon>Teleostei</taxon>
        <taxon>Neoteleostei</taxon>
        <taxon>Acanthomorphata</taxon>
        <taxon>Anabantaria</taxon>
        <taxon>Anabantiformes</taxon>
        <taxon>Channoidei</taxon>
        <taxon>Channidae</taxon>
        <taxon>Channa</taxon>
    </lineage>
</organism>
<dbReference type="EMBL" id="CM015722">
    <property type="protein sequence ID" value="KAF3695358.1"/>
    <property type="molecule type" value="Genomic_DNA"/>
</dbReference>